<dbReference type="EMBL" id="LCJB01000090">
    <property type="protein sequence ID" value="KKT67998.1"/>
    <property type="molecule type" value="Genomic_DNA"/>
</dbReference>
<dbReference type="AlphaFoldDB" id="A0A0G1J9E2"/>
<name>A0A0G1J9E2_9BACT</name>
<evidence type="ECO:0000256" key="2">
    <source>
        <dbReference type="SAM" id="SignalP"/>
    </source>
</evidence>
<proteinExistence type="predicted"/>
<dbReference type="Proteomes" id="UP000034154">
    <property type="component" value="Unassembled WGS sequence"/>
</dbReference>
<evidence type="ECO:0000313" key="4">
    <source>
        <dbReference type="Proteomes" id="UP000034154"/>
    </source>
</evidence>
<sequence length="222" mass="23000">MKFSRKKIFLLLSLLVVLLLPTIVLADAQTGICSSGTSSASDVGVFMEGICTECWEQGNCSIADIMTVVANVGNFILSIVGSLVFLVYIIGGFWWIASHGDPAWVTKGKKWIGSATLGLIIVLFAYTGVVALKFALVGQVSEGYVVCAGTETNGQLCDINSVCSGFSCISECESGGGFCTDQTSAGIFETNGDGACAGATNSCPVSSQYCCMPNSTAATTSP</sequence>
<keyword evidence="2" id="KW-0732">Signal</keyword>
<feature type="signal peptide" evidence="2">
    <location>
        <begin position="1"/>
        <end position="26"/>
    </location>
</feature>
<accession>A0A0G1J9E2</accession>
<evidence type="ECO:0000313" key="3">
    <source>
        <dbReference type="EMBL" id="KKT67998.1"/>
    </source>
</evidence>
<feature type="chain" id="PRO_5002537954" evidence="2">
    <location>
        <begin position="27"/>
        <end position="222"/>
    </location>
</feature>
<evidence type="ECO:0000256" key="1">
    <source>
        <dbReference type="SAM" id="Phobius"/>
    </source>
</evidence>
<protein>
    <submittedName>
        <fullName evidence="3">Uncharacterized protein</fullName>
    </submittedName>
</protein>
<feature type="transmembrane region" description="Helical" evidence="1">
    <location>
        <begin position="75"/>
        <end position="96"/>
    </location>
</feature>
<comment type="caution">
    <text evidence="3">The sequence shown here is derived from an EMBL/GenBank/DDBJ whole genome shotgun (WGS) entry which is preliminary data.</text>
</comment>
<reference evidence="3 4" key="1">
    <citation type="journal article" date="2015" name="Nature">
        <title>rRNA introns, odd ribosomes, and small enigmatic genomes across a large radiation of phyla.</title>
        <authorList>
            <person name="Brown C.T."/>
            <person name="Hug L.A."/>
            <person name="Thomas B.C."/>
            <person name="Sharon I."/>
            <person name="Castelle C.J."/>
            <person name="Singh A."/>
            <person name="Wilkins M.J."/>
            <person name="Williams K.H."/>
            <person name="Banfield J.F."/>
        </authorList>
    </citation>
    <scope>NUCLEOTIDE SEQUENCE [LARGE SCALE GENOMIC DNA]</scope>
</reference>
<keyword evidence="1" id="KW-0472">Membrane</keyword>
<organism evidence="3 4">
    <name type="scientific">Candidatus Uhrbacteria bacterium GW2011_GWF2_44_350</name>
    <dbReference type="NCBI Taxonomy" id="1619000"/>
    <lineage>
        <taxon>Bacteria</taxon>
        <taxon>Candidatus Uhriibacteriota</taxon>
    </lineage>
</organism>
<keyword evidence="1" id="KW-1133">Transmembrane helix</keyword>
<feature type="transmembrane region" description="Helical" evidence="1">
    <location>
        <begin position="117"/>
        <end position="137"/>
    </location>
</feature>
<gene>
    <name evidence="3" type="ORF">UW63_C0090G0005</name>
</gene>
<keyword evidence="1" id="KW-0812">Transmembrane</keyword>